<evidence type="ECO:0000259" key="2">
    <source>
        <dbReference type="Pfam" id="PF24976"/>
    </source>
</evidence>
<organism evidence="3 4">
    <name type="scientific">Litomosoides sigmodontis</name>
    <name type="common">Filarial nematode worm</name>
    <dbReference type="NCBI Taxonomy" id="42156"/>
    <lineage>
        <taxon>Eukaryota</taxon>
        <taxon>Metazoa</taxon>
        <taxon>Ecdysozoa</taxon>
        <taxon>Nematoda</taxon>
        <taxon>Chromadorea</taxon>
        <taxon>Rhabditida</taxon>
        <taxon>Spirurina</taxon>
        <taxon>Spiruromorpha</taxon>
        <taxon>Filarioidea</taxon>
        <taxon>Onchocercidae</taxon>
        <taxon>Litomosoides</taxon>
    </lineage>
</organism>
<dbReference type="AlphaFoldDB" id="A0A3P6TN09"/>
<feature type="domain" description="Lipocalin" evidence="2">
    <location>
        <begin position="220"/>
        <end position="382"/>
    </location>
</feature>
<dbReference type="OrthoDB" id="565904at2759"/>
<sequence length="392" mass="42475">MQARGATDEEIEGSGDNAHSSIRGIPNVFPDLARPPVELIRPHLRQISTEQMPAVPKIESQPEVPDGGFGPNQNEARRASLSNKESDGDGVENEEYGALTDGSSSSGGLIGTIINLIGLNSKKNKLEPDTRSLTKAVGNLIEGENSPIPAKNMIADVLYKALTSGSIQTNGSNENPGAKSTSLTLTPAQQAVIGENLEMIQNLITQPSSPLCNPKPVPIEEFDVDAFMGRWYQVMYSPPLATGPCSMVAYKKLADVNDGGVGTIFEVFEYTTDGTPYVKPHISSGYAIVKQAGELIYRTTSYQDDVNVHIIHAGPLNEAGQYSFTILSTNCNYPLYVFARDPVVYKQRYETTVNQILEQKGLINAFSRLLNIVAPVDNSVCTFPPSLFNIHE</sequence>
<dbReference type="InterPro" id="IPR012674">
    <property type="entry name" value="Calycin"/>
</dbReference>
<evidence type="ECO:0000313" key="3">
    <source>
        <dbReference type="EMBL" id="VDK84653.1"/>
    </source>
</evidence>
<evidence type="ECO:0000256" key="1">
    <source>
        <dbReference type="SAM" id="MobiDB-lite"/>
    </source>
</evidence>
<dbReference type="EMBL" id="UYRX01000625">
    <property type="protein sequence ID" value="VDK84653.1"/>
    <property type="molecule type" value="Genomic_DNA"/>
</dbReference>
<dbReference type="InterPro" id="IPR056868">
    <property type="entry name" value="Lipocalin_dom_nem"/>
</dbReference>
<dbReference type="SUPFAM" id="SSF50814">
    <property type="entry name" value="Lipocalins"/>
    <property type="match status" value="1"/>
</dbReference>
<accession>A0A3P6TN09</accession>
<dbReference type="STRING" id="42156.A0A3P6TN09"/>
<dbReference type="PANTHER" id="PTHR37437">
    <property type="entry name" value="LIPOCALIN-RELATED PROTEIN-RELATED"/>
    <property type="match status" value="1"/>
</dbReference>
<dbReference type="Gene3D" id="2.40.128.20">
    <property type="match status" value="1"/>
</dbReference>
<dbReference type="PANTHER" id="PTHR37437:SF4">
    <property type="entry name" value="LIPOCALIN-RELATED PROTEIN"/>
    <property type="match status" value="1"/>
</dbReference>
<dbReference type="OMA" id="DNTMCIF"/>
<dbReference type="Pfam" id="PF24976">
    <property type="entry name" value="Lipocalin_10"/>
    <property type="match status" value="1"/>
</dbReference>
<evidence type="ECO:0000313" key="4">
    <source>
        <dbReference type="Proteomes" id="UP000277928"/>
    </source>
</evidence>
<name>A0A3P6TN09_LITSI</name>
<keyword evidence="4" id="KW-1185">Reference proteome</keyword>
<proteinExistence type="predicted"/>
<reference evidence="3 4" key="1">
    <citation type="submission" date="2018-08" db="EMBL/GenBank/DDBJ databases">
        <authorList>
            <person name="Laetsch R D."/>
            <person name="Stevens L."/>
            <person name="Kumar S."/>
            <person name="Blaxter L. M."/>
        </authorList>
    </citation>
    <scope>NUCLEOTIDE SEQUENCE [LARGE SCALE GENOMIC DNA]</scope>
</reference>
<dbReference type="Proteomes" id="UP000277928">
    <property type="component" value="Unassembled WGS sequence"/>
</dbReference>
<protein>
    <recommendedName>
        <fullName evidence="2">Lipocalin domain-containing protein</fullName>
    </recommendedName>
</protein>
<feature type="region of interest" description="Disordered" evidence="1">
    <location>
        <begin position="1"/>
        <end position="102"/>
    </location>
</feature>
<gene>
    <name evidence="3" type="ORF">NLS_LOCUS6748</name>
</gene>